<dbReference type="InterPro" id="IPR050763">
    <property type="entry name" value="ABC_transporter_ATP-binding"/>
</dbReference>
<name>A0A9D2BAS6_9FIRM</name>
<dbReference type="GO" id="GO:0005524">
    <property type="term" value="F:ATP binding"/>
    <property type="evidence" value="ECO:0007669"/>
    <property type="project" value="UniProtKB-KW"/>
</dbReference>
<keyword evidence="3" id="KW-0547">Nucleotide-binding</keyword>
<dbReference type="PANTHER" id="PTHR42711">
    <property type="entry name" value="ABC TRANSPORTER ATP-BINDING PROTEIN"/>
    <property type="match status" value="1"/>
</dbReference>
<dbReference type="Gene3D" id="3.40.50.300">
    <property type="entry name" value="P-loop containing nucleotide triphosphate hydrolases"/>
    <property type="match status" value="1"/>
</dbReference>
<protein>
    <submittedName>
        <fullName evidence="6">ATP-binding cassette domain-containing protein</fullName>
    </submittedName>
</protein>
<dbReference type="InterPro" id="IPR027417">
    <property type="entry name" value="P-loop_NTPase"/>
</dbReference>
<dbReference type="PANTHER" id="PTHR42711:SF5">
    <property type="entry name" value="ABC TRANSPORTER ATP-BINDING PROTEIN NATA"/>
    <property type="match status" value="1"/>
</dbReference>
<evidence type="ECO:0000313" key="7">
    <source>
        <dbReference type="Proteomes" id="UP000886721"/>
    </source>
</evidence>
<evidence type="ECO:0000259" key="5">
    <source>
        <dbReference type="Pfam" id="PF00005"/>
    </source>
</evidence>
<evidence type="ECO:0000313" key="6">
    <source>
        <dbReference type="EMBL" id="HIX68577.1"/>
    </source>
</evidence>
<sequence>MDNISIQLREGEIYGLIGKNGAGKTTLMRILAGLSIPTSGRILLFHNFSVYLLIQGKRQKIFHLE</sequence>
<comment type="similarity">
    <text evidence="1">Belongs to the ABC transporter superfamily.</text>
</comment>
<comment type="caution">
    <text evidence="6">The sequence shown here is derived from an EMBL/GenBank/DDBJ whole genome shotgun (WGS) entry which is preliminary data.</text>
</comment>
<evidence type="ECO:0000256" key="4">
    <source>
        <dbReference type="ARBA" id="ARBA00022840"/>
    </source>
</evidence>
<evidence type="ECO:0000256" key="1">
    <source>
        <dbReference type="ARBA" id="ARBA00005417"/>
    </source>
</evidence>
<evidence type="ECO:0000256" key="2">
    <source>
        <dbReference type="ARBA" id="ARBA00022448"/>
    </source>
</evidence>
<reference evidence="6" key="2">
    <citation type="submission" date="2021-04" db="EMBL/GenBank/DDBJ databases">
        <authorList>
            <person name="Gilroy R."/>
        </authorList>
    </citation>
    <scope>NUCLEOTIDE SEQUENCE</scope>
    <source>
        <strain evidence="6">CHK191-13928</strain>
    </source>
</reference>
<gene>
    <name evidence="6" type="ORF">H9735_10725</name>
</gene>
<feature type="domain" description="ABC transporter" evidence="5">
    <location>
        <begin position="2"/>
        <end position="45"/>
    </location>
</feature>
<dbReference type="Pfam" id="PF00005">
    <property type="entry name" value="ABC_tran"/>
    <property type="match status" value="1"/>
</dbReference>
<dbReference type="AlphaFoldDB" id="A0A9D2BAS6"/>
<dbReference type="GO" id="GO:0016887">
    <property type="term" value="F:ATP hydrolysis activity"/>
    <property type="evidence" value="ECO:0007669"/>
    <property type="project" value="InterPro"/>
</dbReference>
<keyword evidence="4 6" id="KW-0067">ATP-binding</keyword>
<evidence type="ECO:0000256" key="3">
    <source>
        <dbReference type="ARBA" id="ARBA00022741"/>
    </source>
</evidence>
<organism evidence="6 7">
    <name type="scientific">Candidatus Anaerostipes excrementavium</name>
    <dbReference type="NCBI Taxonomy" id="2838463"/>
    <lineage>
        <taxon>Bacteria</taxon>
        <taxon>Bacillati</taxon>
        <taxon>Bacillota</taxon>
        <taxon>Clostridia</taxon>
        <taxon>Lachnospirales</taxon>
        <taxon>Lachnospiraceae</taxon>
        <taxon>Anaerostipes</taxon>
    </lineage>
</organism>
<dbReference type="SUPFAM" id="SSF52540">
    <property type="entry name" value="P-loop containing nucleoside triphosphate hydrolases"/>
    <property type="match status" value="1"/>
</dbReference>
<proteinExistence type="inferred from homology"/>
<dbReference type="InterPro" id="IPR003439">
    <property type="entry name" value="ABC_transporter-like_ATP-bd"/>
</dbReference>
<dbReference type="EMBL" id="DXEM01000032">
    <property type="protein sequence ID" value="HIX68577.1"/>
    <property type="molecule type" value="Genomic_DNA"/>
</dbReference>
<keyword evidence="2" id="KW-0813">Transport</keyword>
<dbReference type="Proteomes" id="UP000886721">
    <property type="component" value="Unassembled WGS sequence"/>
</dbReference>
<reference evidence="6" key="1">
    <citation type="journal article" date="2021" name="PeerJ">
        <title>Extensive microbial diversity within the chicken gut microbiome revealed by metagenomics and culture.</title>
        <authorList>
            <person name="Gilroy R."/>
            <person name="Ravi A."/>
            <person name="Getino M."/>
            <person name="Pursley I."/>
            <person name="Horton D.L."/>
            <person name="Alikhan N.F."/>
            <person name="Baker D."/>
            <person name="Gharbi K."/>
            <person name="Hall N."/>
            <person name="Watson M."/>
            <person name="Adriaenssens E.M."/>
            <person name="Foster-Nyarko E."/>
            <person name="Jarju S."/>
            <person name="Secka A."/>
            <person name="Antonio M."/>
            <person name="Oren A."/>
            <person name="Chaudhuri R.R."/>
            <person name="La Ragione R."/>
            <person name="Hildebrand F."/>
            <person name="Pallen M.J."/>
        </authorList>
    </citation>
    <scope>NUCLEOTIDE SEQUENCE</scope>
    <source>
        <strain evidence="6">CHK191-13928</strain>
    </source>
</reference>
<accession>A0A9D2BAS6</accession>